<evidence type="ECO:0000313" key="2">
    <source>
        <dbReference type="EMBL" id="MBB3996006.1"/>
    </source>
</evidence>
<dbReference type="InterPro" id="IPR027417">
    <property type="entry name" value="P-loop_NTPase"/>
</dbReference>
<evidence type="ECO:0000313" key="3">
    <source>
        <dbReference type="Proteomes" id="UP000530268"/>
    </source>
</evidence>
<comment type="caution">
    <text evidence="2">The sequence shown here is derived from an EMBL/GenBank/DDBJ whole genome shotgun (WGS) entry which is preliminary data.</text>
</comment>
<dbReference type="Proteomes" id="UP000530268">
    <property type="component" value="Unassembled WGS sequence"/>
</dbReference>
<keyword evidence="3" id="KW-1185">Reference proteome</keyword>
<accession>A0A7W6E760</accession>
<feature type="domain" description="AAA+ ATPase" evidence="1">
    <location>
        <begin position="60"/>
        <end position="220"/>
    </location>
</feature>
<organism evidence="2 3">
    <name type="scientific">Sulfitobacter undariae</name>
    <dbReference type="NCBI Taxonomy" id="1563671"/>
    <lineage>
        <taxon>Bacteria</taxon>
        <taxon>Pseudomonadati</taxon>
        <taxon>Pseudomonadota</taxon>
        <taxon>Alphaproteobacteria</taxon>
        <taxon>Rhodobacterales</taxon>
        <taxon>Roseobacteraceae</taxon>
        <taxon>Sulfitobacter</taxon>
    </lineage>
</organism>
<dbReference type="RefSeq" id="WP_184568254.1">
    <property type="nucleotide sequence ID" value="NZ_JACIEI010000024.1"/>
</dbReference>
<proteinExistence type="predicted"/>
<evidence type="ECO:0000259" key="1">
    <source>
        <dbReference type="SMART" id="SM00382"/>
    </source>
</evidence>
<dbReference type="Pfam" id="PF05621">
    <property type="entry name" value="TniB"/>
    <property type="match status" value="1"/>
</dbReference>
<reference evidence="2 3" key="1">
    <citation type="submission" date="2020-08" db="EMBL/GenBank/DDBJ databases">
        <title>Genomic Encyclopedia of Type Strains, Phase IV (KMG-IV): sequencing the most valuable type-strain genomes for metagenomic binning, comparative biology and taxonomic classification.</title>
        <authorList>
            <person name="Goeker M."/>
        </authorList>
    </citation>
    <scope>NUCLEOTIDE SEQUENCE [LARGE SCALE GENOMIC DNA]</scope>
    <source>
        <strain evidence="2 3">DSM 102234</strain>
    </source>
</reference>
<dbReference type="Gene3D" id="3.40.50.300">
    <property type="entry name" value="P-loop containing nucleotide triphosphate hydrolases"/>
    <property type="match status" value="1"/>
</dbReference>
<gene>
    <name evidence="2" type="ORF">GGR95_003672</name>
</gene>
<dbReference type="InterPro" id="IPR003593">
    <property type="entry name" value="AAA+_ATPase"/>
</dbReference>
<dbReference type="SUPFAM" id="SSF52540">
    <property type="entry name" value="P-loop containing nucleoside triphosphate hydrolases"/>
    <property type="match status" value="1"/>
</dbReference>
<sequence>MTDTTSITPVTIPEKLKWLDDRYWRFGQDEMMSDFVEDLFDVDEQGQMTGEPRRDPLTGETKGLMVLGGSGSGKTAMLQRMLRKSPVLTKFKDDLTGNTLVVTVPPDATIKKLGEIILAKTGYNKVDPRSRAADLWEMARHRFSIVGIKTVIIDESHHMLLPGPGKDTRTAIQSLKHLMQSENSAALVIAGVPALRDAIMSEPSGETFRRCRVYELSKIRTGSNAARLFAMNFTMSAEKLGVKVHAEDAFVERILFAEHGQVGRSIALGKEILRDAVIRNREELAPEHAERVFRKIKGDIEMTPFHPSGWEAVKRELESIGWSQ</sequence>
<dbReference type="EMBL" id="JACIEI010000024">
    <property type="protein sequence ID" value="MBB3996006.1"/>
    <property type="molecule type" value="Genomic_DNA"/>
</dbReference>
<protein>
    <submittedName>
        <fullName evidence="2">Type II secretory pathway predicted ATPase ExeA</fullName>
    </submittedName>
</protein>
<dbReference type="AlphaFoldDB" id="A0A7W6E760"/>
<name>A0A7W6E760_9RHOB</name>
<dbReference type="InterPro" id="IPR008868">
    <property type="entry name" value="TniB"/>
</dbReference>
<dbReference type="SMART" id="SM00382">
    <property type="entry name" value="AAA"/>
    <property type="match status" value="1"/>
</dbReference>